<dbReference type="Pfam" id="PF07332">
    <property type="entry name" value="Phage_holin_3_6"/>
    <property type="match status" value="1"/>
</dbReference>
<feature type="region of interest" description="Disordered" evidence="1">
    <location>
        <begin position="1"/>
        <end position="36"/>
    </location>
</feature>
<evidence type="ECO:0008006" key="5">
    <source>
        <dbReference type="Google" id="ProtNLM"/>
    </source>
</evidence>
<dbReference type="EMBL" id="BAABLP010000004">
    <property type="protein sequence ID" value="GAA4747492.1"/>
    <property type="molecule type" value="Genomic_DNA"/>
</dbReference>
<name>A0ABP8Z5X7_9MICO</name>
<accession>A0ABP8Z5X7</accession>
<evidence type="ECO:0000256" key="1">
    <source>
        <dbReference type="SAM" id="MobiDB-lite"/>
    </source>
</evidence>
<protein>
    <recommendedName>
        <fullName evidence="5">Phage holin family protein</fullName>
    </recommendedName>
</protein>
<keyword evidence="4" id="KW-1185">Reference proteome</keyword>
<feature type="transmembrane region" description="Helical" evidence="2">
    <location>
        <begin position="111"/>
        <end position="134"/>
    </location>
</feature>
<evidence type="ECO:0000256" key="2">
    <source>
        <dbReference type="SAM" id="Phobius"/>
    </source>
</evidence>
<proteinExistence type="predicted"/>
<feature type="transmembrane region" description="Helical" evidence="2">
    <location>
        <begin position="75"/>
        <end position="105"/>
    </location>
</feature>
<keyword evidence="2" id="KW-0472">Membrane</keyword>
<feature type="compositionally biased region" description="Basic and acidic residues" evidence="1">
    <location>
        <begin position="19"/>
        <end position="36"/>
    </location>
</feature>
<dbReference type="RefSeq" id="WP_345480963.1">
    <property type="nucleotide sequence ID" value="NZ_BAABLP010000004.1"/>
</dbReference>
<sequence>MADNDTSRPATAFAVGPESGDRGRRFRVGGKDGAGRDGDKKTVFSLIGELPGIITTLIRDEIEQLKRELISRVKAIGIGAAFFVVAAVLLYFAAFPLMAAIVIGLGQALPYWLSALILGVLLLIIAAVFVLIGVSRLKKGVPPVPKESVDSVKDDVKAFKGVQQYDR</sequence>
<gene>
    <name evidence="3" type="ORF">GCM10025783_19510</name>
</gene>
<keyword evidence="2" id="KW-0812">Transmembrane</keyword>
<reference evidence="4" key="1">
    <citation type="journal article" date="2019" name="Int. J. Syst. Evol. Microbiol.">
        <title>The Global Catalogue of Microorganisms (GCM) 10K type strain sequencing project: providing services to taxonomists for standard genome sequencing and annotation.</title>
        <authorList>
            <consortium name="The Broad Institute Genomics Platform"/>
            <consortium name="The Broad Institute Genome Sequencing Center for Infectious Disease"/>
            <person name="Wu L."/>
            <person name="Ma J."/>
        </authorList>
    </citation>
    <scope>NUCLEOTIDE SEQUENCE [LARGE SCALE GENOMIC DNA]</scope>
    <source>
        <strain evidence="4">JCM 19015</strain>
    </source>
</reference>
<keyword evidence="2" id="KW-1133">Transmembrane helix</keyword>
<organism evidence="3 4">
    <name type="scientific">Amnibacterium soli</name>
    <dbReference type="NCBI Taxonomy" id="1282736"/>
    <lineage>
        <taxon>Bacteria</taxon>
        <taxon>Bacillati</taxon>
        <taxon>Actinomycetota</taxon>
        <taxon>Actinomycetes</taxon>
        <taxon>Micrococcales</taxon>
        <taxon>Microbacteriaceae</taxon>
        <taxon>Amnibacterium</taxon>
    </lineage>
</organism>
<comment type="caution">
    <text evidence="3">The sequence shown here is derived from an EMBL/GenBank/DDBJ whole genome shotgun (WGS) entry which is preliminary data.</text>
</comment>
<dbReference type="InterPro" id="IPR009937">
    <property type="entry name" value="Phage_holin_3_6"/>
</dbReference>
<evidence type="ECO:0000313" key="4">
    <source>
        <dbReference type="Proteomes" id="UP001500121"/>
    </source>
</evidence>
<evidence type="ECO:0000313" key="3">
    <source>
        <dbReference type="EMBL" id="GAA4747492.1"/>
    </source>
</evidence>
<dbReference type="Proteomes" id="UP001500121">
    <property type="component" value="Unassembled WGS sequence"/>
</dbReference>